<organism evidence="2">
    <name type="scientific">Rhodosorus marinus</name>
    <dbReference type="NCBI Taxonomy" id="101924"/>
    <lineage>
        <taxon>Eukaryota</taxon>
        <taxon>Rhodophyta</taxon>
        <taxon>Stylonematophyceae</taxon>
        <taxon>Stylonematales</taxon>
        <taxon>Stylonemataceae</taxon>
        <taxon>Rhodosorus</taxon>
    </lineage>
</organism>
<dbReference type="EMBL" id="HBHW01037022">
    <property type="protein sequence ID" value="CAE0060410.1"/>
    <property type="molecule type" value="Transcribed_RNA"/>
</dbReference>
<accession>A0A7S3EKK9</accession>
<sequence>MNTFVEESNEARARRKERFERDSGGPVAQRFSELVIGGQDGLTRTPAREKDRNSLLSALEKLRDRMKVLQSKDSRSSGDEWEEVTRGFRRLTMTATSGSAERDVLIAIYESAADASLCAEDVKAYSQVSTRLLQDFYQPDCPRYKEFCTNRALLHGLVKWNPRQLILGLKDAGHLEFVTSCISYARKPDPLRYFETAKGAPYDSSKRLTMIAAAEIRKRALMQFAKAFLSLELAYVAHALQTDSEIVLSLLEETRPDLKDINSIENEELQFRRPKTKKTHT</sequence>
<proteinExistence type="predicted"/>
<protein>
    <submittedName>
        <fullName evidence="2">Uncharacterized protein</fullName>
    </submittedName>
</protein>
<dbReference type="AlphaFoldDB" id="A0A7S3EKK9"/>
<feature type="region of interest" description="Disordered" evidence="1">
    <location>
        <begin position="1"/>
        <end position="25"/>
    </location>
</feature>
<evidence type="ECO:0000256" key="1">
    <source>
        <dbReference type="SAM" id="MobiDB-lite"/>
    </source>
</evidence>
<name>A0A7S3EKK9_9RHOD</name>
<feature type="compositionally biased region" description="Basic and acidic residues" evidence="1">
    <location>
        <begin position="9"/>
        <end position="23"/>
    </location>
</feature>
<gene>
    <name evidence="2" type="ORF">RMAR00112_LOCUS28476</name>
</gene>
<evidence type="ECO:0000313" key="2">
    <source>
        <dbReference type="EMBL" id="CAE0060410.1"/>
    </source>
</evidence>
<reference evidence="2" key="1">
    <citation type="submission" date="2021-01" db="EMBL/GenBank/DDBJ databases">
        <authorList>
            <person name="Corre E."/>
            <person name="Pelletier E."/>
            <person name="Niang G."/>
            <person name="Scheremetjew M."/>
            <person name="Finn R."/>
            <person name="Kale V."/>
            <person name="Holt S."/>
            <person name="Cochrane G."/>
            <person name="Meng A."/>
            <person name="Brown T."/>
            <person name="Cohen L."/>
        </authorList>
    </citation>
    <scope>NUCLEOTIDE SEQUENCE</scope>
    <source>
        <strain evidence="2">CCMP 769</strain>
    </source>
</reference>